<dbReference type="EMBL" id="QEXV01000005">
    <property type="protein sequence ID" value="PWE16837.1"/>
    <property type="molecule type" value="Genomic_DNA"/>
</dbReference>
<dbReference type="InterPro" id="IPR006665">
    <property type="entry name" value="OmpA-like"/>
</dbReference>
<gene>
    <name evidence="7" type="ORF">DDZ18_11645</name>
</gene>
<protein>
    <submittedName>
        <fullName evidence="7">OmpA family protein</fullName>
    </submittedName>
</protein>
<evidence type="ECO:0000313" key="8">
    <source>
        <dbReference type="Proteomes" id="UP000245168"/>
    </source>
</evidence>
<evidence type="ECO:0000256" key="2">
    <source>
        <dbReference type="ARBA" id="ARBA00023136"/>
    </source>
</evidence>
<dbReference type="InterPro" id="IPR006664">
    <property type="entry name" value="OMP_bac"/>
</dbReference>
<reference evidence="8" key="1">
    <citation type="submission" date="2018-05" db="EMBL/GenBank/DDBJ databases">
        <authorList>
            <person name="Liu B.-T."/>
        </authorList>
    </citation>
    <scope>NUCLEOTIDE SEQUENCE [LARGE SCALE GENOMIC DNA]</scope>
    <source>
        <strain evidence="8">WD6-1</strain>
    </source>
</reference>
<accession>A0A2U2BS39</accession>
<dbReference type="InterPro" id="IPR036737">
    <property type="entry name" value="OmpA-like_sf"/>
</dbReference>
<sequence length="344" mass="35565">MKHPTGCGARTHRAKLRRDHAQPAAPGDTPMPLRLAAVIAALVAAPAAAQDPTPTVYDDGRGGEVRLPQGDISFADAVTSYEMGEPAPIEASRDPAATLGPPDWESLDTADRIVTLGCGGALTLQFTDNALIDVAGPDLFVFEVGPDVEPSALAISADGEAWIEVGAISGGRAEIDIAPHIEEGASFRFVRLTDDGEDCRGRWPGADIDAVAAIGAAERVVFDGAILFDVDSAALKPGAEAALSEFAAGLAERDVALRVEGHSDSQGPAEYNAALSRERAASVRSFLLGQAATEDMSIAVRGVGEAEPVADNATEAGRAQNRRVEIIVRAAAGSEPEDADAEGE</sequence>
<comment type="subcellular location">
    <subcellularLocation>
        <location evidence="1">Cell outer membrane</location>
    </subcellularLocation>
</comment>
<evidence type="ECO:0000256" key="5">
    <source>
        <dbReference type="SAM" id="MobiDB-lite"/>
    </source>
</evidence>
<dbReference type="Gene3D" id="3.30.1330.60">
    <property type="entry name" value="OmpA-like domain"/>
    <property type="match status" value="1"/>
</dbReference>
<dbReference type="InterPro" id="IPR050330">
    <property type="entry name" value="Bact_OuterMem_StrucFunc"/>
</dbReference>
<dbReference type="PANTHER" id="PTHR30329">
    <property type="entry name" value="STATOR ELEMENT OF FLAGELLAR MOTOR COMPLEX"/>
    <property type="match status" value="1"/>
</dbReference>
<dbReference type="AlphaFoldDB" id="A0A2U2BS39"/>
<dbReference type="PRINTS" id="PR01021">
    <property type="entry name" value="OMPADOMAIN"/>
</dbReference>
<dbReference type="PROSITE" id="PS51123">
    <property type="entry name" value="OMPA_2"/>
    <property type="match status" value="1"/>
</dbReference>
<comment type="caution">
    <text evidence="7">The sequence shown here is derived from an EMBL/GenBank/DDBJ whole genome shotgun (WGS) entry which is preliminary data.</text>
</comment>
<keyword evidence="3" id="KW-0998">Cell outer membrane</keyword>
<proteinExistence type="predicted"/>
<dbReference type="GO" id="GO:0009279">
    <property type="term" value="C:cell outer membrane"/>
    <property type="evidence" value="ECO:0007669"/>
    <property type="project" value="UniProtKB-SubCell"/>
</dbReference>
<keyword evidence="2 4" id="KW-0472">Membrane</keyword>
<name>A0A2U2BS39_9PROT</name>
<feature type="region of interest" description="Disordered" evidence="5">
    <location>
        <begin position="1"/>
        <end position="29"/>
    </location>
</feature>
<dbReference type="PANTHER" id="PTHR30329:SF21">
    <property type="entry name" value="LIPOPROTEIN YIAD-RELATED"/>
    <property type="match status" value="1"/>
</dbReference>
<dbReference type="SUPFAM" id="SSF103088">
    <property type="entry name" value="OmpA-like"/>
    <property type="match status" value="1"/>
</dbReference>
<evidence type="ECO:0000256" key="3">
    <source>
        <dbReference type="ARBA" id="ARBA00023237"/>
    </source>
</evidence>
<keyword evidence="8" id="KW-1185">Reference proteome</keyword>
<evidence type="ECO:0000256" key="4">
    <source>
        <dbReference type="PROSITE-ProRule" id="PRU00473"/>
    </source>
</evidence>
<evidence type="ECO:0000259" key="6">
    <source>
        <dbReference type="PROSITE" id="PS51123"/>
    </source>
</evidence>
<dbReference type="CDD" id="cd07185">
    <property type="entry name" value="OmpA_C-like"/>
    <property type="match status" value="1"/>
</dbReference>
<dbReference type="Pfam" id="PF00691">
    <property type="entry name" value="OmpA"/>
    <property type="match status" value="1"/>
</dbReference>
<evidence type="ECO:0000313" key="7">
    <source>
        <dbReference type="EMBL" id="PWE16837.1"/>
    </source>
</evidence>
<dbReference type="Proteomes" id="UP000245168">
    <property type="component" value="Unassembled WGS sequence"/>
</dbReference>
<evidence type="ECO:0000256" key="1">
    <source>
        <dbReference type="ARBA" id="ARBA00004442"/>
    </source>
</evidence>
<organism evidence="7 8">
    <name type="scientific">Marinicauda salina</name>
    <dbReference type="NCBI Taxonomy" id="2135793"/>
    <lineage>
        <taxon>Bacteria</taxon>
        <taxon>Pseudomonadati</taxon>
        <taxon>Pseudomonadota</taxon>
        <taxon>Alphaproteobacteria</taxon>
        <taxon>Maricaulales</taxon>
        <taxon>Maricaulaceae</taxon>
        <taxon>Marinicauda</taxon>
    </lineage>
</organism>
<feature type="domain" description="OmpA-like" evidence="6">
    <location>
        <begin position="215"/>
        <end position="332"/>
    </location>
</feature>